<proteinExistence type="predicted"/>
<dbReference type="EMBL" id="KZ819891">
    <property type="protein sequence ID" value="PWN50861.1"/>
    <property type="molecule type" value="Genomic_DNA"/>
</dbReference>
<evidence type="ECO:0000313" key="2">
    <source>
        <dbReference type="Proteomes" id="UP000245626"/>
    </source>
</evidence>
<keyword evidence="2" id="KW-1185">Reference proteome</keyword>
<gene>
    <name evidence="1" type="ORF">IE53DRAFT_386828</name>
</gene>
<reference evidence="1 2" key="1">
    <citation type="journal article" date="2018" name="Mol. Biol. Evol.">
        <title>Broad Genomic Sampling Reveals a Smut Pathogenic Ancestry of the Fungal Clade Ustilaginomycotina.</title>
        <authorList>
            <person name="Kijpornyongpan T."/>
            <person name="Mondo S.J."/>
            <person name="Barry K."/>
            <person name="Sandor L."/>
            <person name="Lee J."/>
            <person name="Lipzen A."/>
            <person name="Pangilinan J."/>
            <person name="LaButti K."/>
            <person name="Hainaut M."/>
            <person name="Henrissat B."/>
            <person name="Grigoriev I.V."/>
            <person name="Spatafora J.W."/>
            <person name="Aime M.C."/>
        </authorList>
    </citation>
    <scope>NUCLEOTIDE SEQUENCE [LARGE SCALE GENOMIC DNA]</scope>
    <source>
        <strain evidence="1 2">SA 807</strain>
    </source>
</reference>
<accession>A0ACD0NYH4</accession>
<organism evidence="1 2">
    <name type="scientific">Violaceomyces palustris</name>
    <dbReference type="NCBI Taxonomy" id="1673888"/>
    <lineage>
        <taxon>Eukaryota</taxon>
        <taxon>Fungi</taxon>
        <taxon>Dikarya</taxon>
        <taxon>Basidiomycota</taxon>
        <taxon>Ustilaginomycotina</taxon>
        <taxon>Ustilaginomycetes</taxon>
        <taxon>Violaceomycetales</taxon>
        <taxon>Violaceomycetaceae</taxon>
        <taxon>Violaceomyces</taxon>
    </lineage>
</organism>
<evidence type="ECO:0000313" key="1">
    <source>
        <dbReference type="EMBL" id="PWN50861.1"/>
    </source>
</evidence>
<sequence length="617" mass="68163">MPSVDPSEASSSDHLRKRSTAASSQDPDQRSEETNPSRQAEGGQAMLSSRARHAKALEDESDFQEMGMSHLTHLNGSDPDRKARSDLVLDQHRKDPPSGTVDGDAGGGGGFMDLGPKDQKAFALLVVLYLLQGVPVGLAFGTMPFLLKSRLSYSDIGFFMLCTYPYSLKLLWSPVVDSMFVNSVRLPIVGTTVSLGRRKSWIVPIQFIVGSMLWLLSNNVDQLLLAEIPNVRFITLIFFVLVLFTATQDIAVDGWALTLLSQENLSYASTAQTVGLNTGYFMSFTVFLAFNSVEFGNKYFRSQPLEQPILTLNGYLRFWSLAFFAVTAWLLLAKKEDEEPTDQPDMDVKKVYSILWKICQLKHIQTFIVIHLIAKIGFQANEAVTGLKLVEKGLGKEDLALAVLIDFPFQMVFGYLAARWSKGDNVFKPWIWAFVARLGFAVLSMLIVKGMPTEAGNPISPTYFFIIITSTVTSSFASTVQFVGITAFHTQIADPLIGGTYLTLLATFSNLGGTWPRYFVLKGVDLFTLSTCVRPTSSVNSTFEFGRECTSDLGKAACSAASGICEIQRDGYYWTSTICVLIGLTTLILYIIPACKRLQSLPSTAWRINIHSSSRDH</sequence>
<name>A0ACD0NYH4_9BASI</name>
<protein>
    <submittedName>
        <fullName evidence="1">Uncharacterized protein</fullName>
    </submittedName>
</protein>
<dbReference type="Proteomes" id="UP000245626">
    <property type="component" value="Unassembled WGS sequence"/>
</dbReference>